<keyword evidence="4 7" id="KW-1133">Transmembrane helix</keyword>
<evidence type="ECO:0000256" key="2">
    <source>
        <dbReference type="ARBA" id="ARBA00022475"/>
    </source>
</evidence>
<evidence type="ECO:0000259" key="9">
    <source>
        <dbReference type="Pfam" id="PF13240"/>
    </source>
</evidence>
<dbReference type="PANTHER" id="PTHR36115:SF9">
    <property type="entry name" value="LMO1584 PROTEIN"/>
    <property type="match status" value="1"/>
</dbReference>
<feature type="transmembrane region" description="Helical" evidence="7">
    <location>
        <begin position="89"/>
        <end position="113"/>
    </location>
</feature>
<protein>
    <recommendedName>
        <fullName evidence="11">RDD family protein</fullName>
    </recommendedName>
</protein>
<evidence type="ECO:0000256" key="6">
    <source>
        <dbReference type="SAM" id="MobiDB-lite"/>
    </source>
</evidence>
<accession>A0A7V2ATJ0</accession>
<evidence type="ECO:0000256" key="1">
    <source>
        <dbReference type="ARBA" id="ARBA00004651"/>
    </source>
</evidence>
<comment type="subcellular location">
    <subcellularLocation>
        <location evidence="1">Cell membrane</location>
        <topology evidence="1">Multi-pass membrane protein</topology>
    </subcellularLocation>
</comment>
<feature type="domain" description="Zinc-ribbon" evidence="9">
    <location>
        <begin position="2"/>
        <end position="24"/>
    </location>
</feature>
<keyword evidence="2" id="KW-1003">Cell membrane</keyword>
<evidence type="ECO:0008006" key="11">
    <source>
        <dbReference type="Google" id="ProtNLM"/>
    </source>
</evidence>
<feature type="transmembrane region" description="Helical" evidence="7">
    <location>
        <begin position="119"/>
        <end position="139"/>
    </location>
</feature>
<comment type="caution">
    <text evidence="10">The sequence shown here is derived from an EMBL/GenBank/DDBJ whole genome shotgun (WGS) entry which is preliminary data.</text>
</comment>
<dbReference type="Pfam" id="PF06271">
    <property type="entry name" value="RDD"/>
    <property type="match status" value="1"/>
</dbReference>
<feature type="domain" description="RDD" evidence="8">
    <location>
        <begin position="74"/>
        <end position="209"/>
    </location>
</feature>
<dbReference type="Proteomes" id="UP000886069">
    <property type="component" value="Unassembled WGS sequence"/>
</dbReference>
<evidence type="ECO:0000256" key="3">
    <source>
        <dbReference type="ARBA" id="ARBA00022692"/>
    </source>
</evidence>
<evidence type="ECO:0000256" key="5">
    <source>
        <dbReference type="ARBA" id="ARBA00023136"/>
    </source>
</evidence>
<feature type="region of interest" description="Disordered" evidence="6">
    <location>
        <begin position="27"/>
        <end position="63"/>
    </location>
</feature>
<evidence type="ECO:0000313" key="10">
    <source>
        <dbReference type="EMBL" id="HER42998.1"/>
    </source>
</evidence>
<dbReference type="PANTHER" id="PTHR36115">
    <property type="entry name" value="PROLINE-RICH ANTIGEN HOMOLOG-RELATED"/>
    <property type="match status" value="1"/>
</dbReference>
<dbReference type="InterPro" id="IPR010432">
    <property type="entry name" value="RDD"/>
</dbReference>
<dbReference type="InterPro" id="IPR026870">
    <property type="entry name" value="Zinc_ribbon_dom"/>
</dbReference>
<keyword evidence="3 7" id="KW-0812">Transmembrane</keyword>
<evidence type="ECO:0000256" key="4">
    <source>
        <dbReference type="ARBA" id="ARBA00022989"/>
    </source>
</evidence>
<dbReference type="GO" id="GO:0005886">
    <property type="term" value="C:plasma membrane"/>
    <property type="evidence" value="ECO:0007669"/>
    <property type="project" value="UniProtKB-SubCell"/>
</dbReference>
<keyword evidence="5 7" id="KW-0472">Membrane</keyword>
<evidence type="ECO:0000259" key="8">
    <source>
        <dbReference type="Pfam" id="PF06271"/>
    </source>
</evidence>
<name>A0A7V2ATJ0_UNCEI</name>
<dbReference type="EMBL" id="DSEC01000063">
    <property type="protein sequence ID" value="HER42998.1"/>
    <property type="molecule type" value="Genomic_DNA"/>
</dbReference>
<proteinExistence type="predicted"/>
<evidence type="ECO:0000256" key="7">
    <source>
        <dbReference type="SAM" id="Phobius"/>
    </source>
</evidence>
<reference evidence="10" key="1">
    <citation type="journal article" date="2020" name="mSystems">
        <title>Genome- and Community-Level Interaction Insights into Carbon Utilization and Element Cycling Functions of Hydrothermarchaeota in Hydrothermal Sediment.</title>
        <authorList>
            <person name="Zhou Z."/>
            <person name="Liu Y."/>
            <person name="Xu W."/>
            <person name="Pan J."/>
            <person name="Luo Z.H."/>
            <person name="Li M."/>
        </authorList>
    </citation>
    <scope>NUCLEOTIDE SEQUENCE [LARGE SCALE GENOMIC DNA]</scope>
    <source>
        <strain evidence="10">SpSt-1233</strain>
    </source>
</reference>
<dbReference type="InterPro" id="IPR051791">
    <property type="entry name" value="Pra-immunoreactive"/>
</dbReference>
<feature type="transmembrane region" description="Helical" evidence="7">
    <location>
        <begin position="178"/>
        <end position="197"/>
    </location>
</feature>
<sequence>MYCGRCGALNPDESNYCGGCGRPLRDPPGESKSGGVSPAVDRPPARTGVQPPPVPAVPPGHTRLAPPPAVRPYYAGFWKRFAAYCIDEIILAFAGVMIMLVVAAIVGIPMGVSGIDEDYIAPLILVYFGIIASLLDWLYHTVLESSSRQATLGKMAMGIVVTDMEGGRVSFGRANGRYWSKILSGLFFSIGYIMAGFTERKQALHDLIAATLVINR</sequence>
<dbReference type="Pfam" id="PF13240">
    <property type="entry name" value="Zn_Ribbon_1"/>
    <property type="match status" value="1"/>
</dbReference>
<dbReference type="AlphaFoldDB" id="A0A7V2ATJ0"/>
<gene>
    <name evidence="10" type="ORF">ENO08_00880</name>
</gene>
<organism evidence="10">
    <name type="scientific">Eiseniibacteriota bacterium</name>
    <dbReference type="NCBI Taxonomy" id="2212470"/>
    <lineage>
        <taxon>Bacteria</taxon>
        <taxon>Candidatus Eiseniibacteriota</taxon>
    </lineage>
</organism>